<name>A0A5C7GKG0_9FLAO</name>
<reference evidence="2 3" key="1">
    <citation type="submission" date="2019-08" db="EMBL/GenBank/DDBJ databases">
        <title>Seonamhaeicola sediminis sp. nov., isolated from marine sediment.</title>
        <authorList>
            <person name="Cao W.R."/>
        </authorList>
    </citation>
    <scope>NUCLEOTIDE SEQUENCE [LARGE SCALE GENOMIC DNA]</scope>
    <source>
        <strain evidence="2 3">1505</strain>
    </source>
</reference>
<sequence length="125" mass="14315">MSIGKTIAKATLLATCIFWFLIFCDDLDLGMLPFVFLSMIPICLCCSLVIIFTIAPFFWTCNKEQNGTEIVFQWFFPFYAIACFCLCAYGFWKAPDAVSFFTAAFFTSLQSWVWLAKKKVTKLES</sequence>
<organism evidence="2 3">
    <name type="scientific">Seonamhaeicola maritimus</name>
    <dbReference type="NCBI Taxonomy" id="2591822"/>
    <lineage>
        <taxon>Bacteria</taxon>
        <taxon>Pseudomonadati</taxon>
        <taxon>Bacteroidota</taxon>
        <taxon>Flavobacteriia</taxon>
        <taxon>Flavobacteriales</taxon>
        <taxon>Flavobacteriaceae</taxon>
    </lineage>
</organism>
<dbReference type="Proteomes" id="UP000321080">
    <property type="component" value="Unassembled WGS sequence"/>
</dbReference>
<keyword evidence="1" id="KW-1133">Transmembrane helix</keyword>
<protein>
    <submittedName>
        <fullName evidence="2">Uncharacterized protein</fullName>
    </submittedName>
</protein>
<dbReference type="AlphaFoldDB" id="A0A5C7GKG0"/>
<dbReference type="EMBL" id="VRKQ01000008">
    <property type="protein sequence ID" value="TXG38762.1"/>
    <property type="molecule type" value="Genomic_DNA"/>
</dbReference>
<dbReference type="OrthoDB" id="1202725at2"/>
<feature type="transmembrane region" description="Helical" evidence="1">
    <location>
        <begin position="98"/>
        <end position="116"/>
    </location>
</feature>
<keyword evidence="1" id="KW-0812">Transmembrane</keyword>
<evidence type="ECO:0000256" key="1">
    <source>
        <dbReference type="SAM" id="Phobius"/>
    </source>
</evidence>
<dbReference type="RefSeq" id="WP_147766238.1">
    <property type="nucleotide sequence ID" value="NZ_VRKQ01000008.1"/>
</dbReference>
<feature type="transmembrane region" description="Helical" evidence="1">
    <location>
        <begin position="71"/>
        <end position="92"/>
    </location>
</feature>
<gene>
    <name evidence="2" type="ORF">FUA22_02435</name>
</gene>
<keyword evidence="3" id="KW-1185">Reference proteome</keyword>
<evidence type="ECO:0000313" key="3">
    <source>
        <dbReference type="Proteomes" id="UP000321080"/>
    </source>
</evidence>
<accession>A0A5C7GKG0</accession>
<comment type="caution">
    <text evidence="2">The sequence shown here is derived from an EMBL/GenBank/DDBJ whole genome shotgun (WGS) entry which is preliminary data.</text>
</comment>
<evidence type="ECO:0000313" key="2">
    <source>
        <dbReference type="EMBL" id="TXG38762.1"/>
    </source>
</evidence>
<keyword evidence="1" id="KW-0472">Membrane</keyword>
<feature type="transmembrane region" description="Helical" evidence="1">
    <location>
        <begin position="34"/>
        <end position="59"/>
    </location>
</feature>
<proteinExistence type="predicted"/>